<feature type="compositionally biased region" description="Basic and acidic residues" evidence="1">
    <location>
        <begin position="41"/>
        <end position="68"/>
    </location>
</feature>
<evidence type="ECO:0000313" key="3">
    <source>
        <dbReference type="Proteomes" id="UP000653797"/>
    </source>
</evidence>
<dbReference type="RefSeq" id="WP_191041365.1">
    <property type="nucleotide sequence ID" value="NZ_JACXAA010000009.1"/>
</dbReference>
<feature type="region of interest" description="Disordered" evidence="1">
    <location>
        <begin position="1"/>
        <end position="68"/>
    </location>
</feature>
<name>A0A927B5Q9_9BACT</name>
<sequence>MDDTPTQFQPGDQVTLLEGSAPMTVKSVSDDGRTVTCETSSEDKPTVEDFDATKLTKMHSGEETGAKA</sequence>
<proteinExistence type="predicted"/>
<evidence type="ECO:0000256" key="1">
    <source>
        <dbReference type="SAM" id="MobiDB-lite"/>
    </source>
</evidence>
<dbReference type="EMBL" id="JACXAA010000009">
    <property type="protein sequence ID" value="MBD2755746.1"/>
    <property type="molecule type" value="Genomic_DNA"/>
</dbReference>
<dbReference type="AlphaFoldDB" id="A0A927B5Q9"/>
<keyword evidence="3" id="KW-1185">Reference proteome</keyword>
<reference evidence="2" key="1">
    <citation type="submission" date="2020-09" db="EMBL/GenBank/DDBJ databases">
        <authorList>
            <person name="Kim M.K."/>
        </authorList>
    </citation>
    <scope>NUCLEOTIDE SEQUENCE</scope>
    <source>
        <strain evidence="2">BT704</strain>
    </source>
</reference>
<organism evidence="2 3">
    <name type="scientific">Spirosoma validum</name>
    <dbReference type="NCBI Taxonomy" id="2771355"/>
    <lineage>
        <taxon>Bacteria</taxon>
        <taxon>Pseudomonadati</taxon>
        <taxon>Bacteroidota</taxon>
        <taxon>Cytophagia</taxon>
        <taxon>Cytophagales</taxon>
        <taxon>Cytophagaceae</taxon>
        <taxon>Spirosoma</taxon>
    </lineage>
</organism>
<comment type="caution">
    <text evidence="2">The sequence shown here is derived from an EMBL/GenBank/DDBJ whole genome shotgun (WGS) entry which is preliminary data.</text>
</comment>
<feature type="compositionally biased region" description="Polar residues" evidence="1">
    <location>
        <begin position="1"/>
        <end position="12"/>
    </location>
</feature>
<evidence type="ECO:0008006" key="4">
    <source>
        <dbReference type="Google" id="ProtNLM"/>
    </source>
</evidence>
<gene>
    <name evidence="2" type="ORF">IC230_22775</name>
</gene>
<dbReference type="Proteomes" id="UP000653797">
    <property type="component" value="Unassembled WGS sequence"/>
</dbReference>
<accession>A0A927B5Q9</accession>
<protein>
    <recommendedName>
        <fullName evidence="4">DUF2158 domain-containing protein</fullName>
    </recommendedName>
</protein>
<evidence type="ECO:0000313" key="2">
    <source>
        <dbReference type="EMBL" id="MBD2755746.1"/>
    </source>
</evidence>